<dbReference type="STRING" id="43700.ENSMALP00000008690"/>
<keyword evidence="2" id="KW-0472">Membrane</keyword>
<dbReference type="Gene3D" id="2.60.40.10">
    <property type="entry name" value="Immunoglobulins"/>
    <property type="match status" value="1"/>
</dbReference>
<dbReference type="InterPro" id="IPR036179">
    <property type="entry name" value="Ig-like_dom_sf"/>
</dbReference>
<dbReference type="Ensembl" id="ENSMALT00000008872.1">
    <property type="protein sequence ID" value="ENSMALP00000008690.1"/>
    <property type="gene ID" value="ENSMALG00000006184.1"/>
</dbReference>
<dbReference type="GO" id="GO:0001817">
    <property type="term" value="P:regulation of cytokine production"/>
    <property type="evidence" value="ECO:0007669"/>
    <property type="project" value="TreeGrafter"/>
</dbReference>
<dbReference type="SUPFAM" id="SSF48726">
    <property type="entry name" value="Immunoglobulin"/>
    <property type="match status" value="1"/>
</dbReference>
<dbReference type="InterPro" id="IPR050504">
    <property type="entry name" value="IgSF_BTN/MOG"/>
</dbReference>
<accession>A0A3Q3IX99</accession>
<dbReference type="InterPro" id="IPR007110">
    <property type="entry name" value="Ig-like_dom"/>
</dbReference>
<proteinExistence type="predicted"/>
<dbReference type="InterPro" id="IPR013783">
    <property type="entry name" value="Ig-like_fold"/>
</dbReference>
<name>A0A3Q3IX99_MONAL</name>
<comment type="subcellular location">
    <subcellularLocation>
        <location evidence="1">Membrane</location>
    </subcellularLocation>
</comment>
<keyword evidence="3" id="KW-0393">Immunoglobulin domain</keyword>
<feature type="domain" description="Ig-like" evidence="4">
    <location>
        <begin position="12"/>
        <end position="115"/>
    </location>
</feature>
<keyword evidence="6" id="KW-1185">Reference proteome</keyword>
<dbReference type="AlphaFoldDB" id="A0A3Q3IX99"/>
<organism evidence="5 6">
    <name type="scientific">Monopterus albus</name>
    <name type="common">Swamp eel</name>
    <dbReference type="NCBI Taxonomy" id="43700"/>
    <lineage>
        <taxon>Eukaryota</taxon>
        <taxon>Metazoa</taxon>
        <taxon>Chordata</taxon>
        <taxon>Craniata</taxon>
        <taxon>Vertebrata</taxon>
        <taxon>Euteleostomi</taxon>
        <taxon>Actinopterygii</taxon>
        <taxon>Neopterygii</taxon>
        <taxon>Teleostei</taxon>
        <taxon>Neoteleostei</taxon>
        <taxon>Acanthomorphata</taxon>
        <taxon>Anabantaria</taxon>
        <taxon>Synbranchiformes</taxon>
        <taxon>Synbranchidae</taxon>
        <taxon>Monopterus</taxon>
    </lineage>
</organism>
<dbReference type="PROSITE" id="PS50835">
    <property type="entry name" value="IG_LIKE"/>
    <property type="match status" value="1"/>
</dbReference>
<reference evidence="5" key="1">
    <citation type="submission" date="2025-08" db="UniProtKB">
        <authorList>
            <consortium name="Ensembl"/>
        </authorList>
    </citation>
    <scope>IDENTIFICATION</scope>
</reference>
<dbReference type="GO" id="GO:0005102">
    <property type="term" value="F:signaling receptor binding"/>
    <property type="evidence" value="ECO:0007669"/>
    <property type="project" value="TreeGrafter"/>
</dbReference>
<reference evidence="5" key="2">
    <citation type="submission" date="2025-09" db="UniProtKB">
        <authorList>
            <consortium name="Ensembl"/>
        </authorList>
    </citation>
    <scope>IDENTIFICATION</scope>
</reference>
<dbReference type="Pfam" id="PF07686">
    <property type="entry name" value="V-set"/>
    <property type="match status" value="1"/>
</dbReference>
<evidence type="ECO:0000313" key="6">
    <source>
        <dbReference type="Proteomes" id="UP000261600"/>
    </source>
</evidence>
<dbReference type="GO" id="GO:0009897">
    <property type="term" value="C:external side of plasma membrane"/>
    <property type="evidence" value="ECO:0007669"/>
    <property type="project" value="TreeGrafter"/>
</dbReference>
<evidence type="ECO:0000256" key="3">
    <source>
        <dbReference type="ARBA" id="ARBA00023319"/>
    </source>
</evidence>
<sequence length="136" mass="15441">MLCWDQLWLKECKVTGSPVRAEVGADVTLTLEPRSMGDETVKWKRQETLVHRYRSQGDDPDDQDEKFKDRTSLFCDEFSRGNISFKPTKVALEDTGSFTCSVPKVCGQDNEDGVTLCVSQFTPLQLSWCRTNEKPA</sequence>
<dbReference type="PANTHER" id="PTHR24100:SF151">
    <property type="entry name" value="ICOS LIGAND"/>
    <property type="match status" value="1"/>
</dbReference>
<evidence type="ECO:0000256" key="2">
    <source>
        <dbReference type="ARBA" id="ARBA00023136"/>
    </source>
</evidence>
<evidence type="ECO:0000313" key="5">
    <source>
        <dbReference type="Ensembl" id="ENSMALP00000008690.1"/>
    </source>
</evidence>
<dbReference type="PANTHER" id="PTHR24100">
    <property type="entry name" value="BUTYROPHILIN"/>
    <property type="match status" value="1"/>
</dbReference>
<dbReference type="InterPro" id="IPR013106">
    <property type="entry name" value="Ig_V-set"/>
</dbReference>
<evidence type="ECO:0000256" key="1">
    <source>
        <dbReference type="ARBA" id="ARBA00004370"/>
    </source>
</evidence>
<protein>
    <recommendedName>
        <fullName evidence="4">Ig-like domain-containing protein</fullName>
    </recommendedName>
</protein>
<dbReference type="GO" id="GO:0050852">
    <property type="term" value="P:T cell receptor signaling pathway"/>
    <property type="evidence" value="ECO:0007669"/>
    <property type="project" value="TreeGrafter"/>
</dbReference>
<evidence type="ECO:0000259" key="4">
    <source>
        <dbReference type="PROSITE" id="PS50835"/>
    </source>
</evidence>
<dbReference type="Proteomes" id="UP000261600">
    <property type="component" value="Unplaced"/>
</dbReference>